<dbReference type="PROSITE" id="PS50297">
    <property type="entry name" value="ANK_REP_REGION"/>
    <property type="match status" value="3"/>
</dbReference>
<dbReference type="Proteomes" id="UP000507470">
    <property type="component" value="Unassembled WGS sequence"/>
</dbReference>
<keyword evidence="1" id="KW-0677">Repeat</keyword>
<dbReference type="InterPro" id="IPR050776">
    <property type="entry name" value="Ank_Repeat/CDKN_Inhibitor"/>
</dbReference>
<dbReference type="InterPro" id="IPR002110">
    <property type="entry name" value="Ankyrin_rpt"/>
</dbReference>
<dbReference type="PANTHER" id="PTHR24201">
    <property type="entry name" value="ANK_REP_REGION DOMAIN-CONTAINING PROTEIN"/>
    <property type="match status" value="1"/>
</dbReference>
<dbReference type="Pfam" id="PF00023">
    <property type="entry name" value="Ank"/>
    <property type="match status" value="1"/>
</dbReference>
<dbReference type="InterPro" id="IPR036770">
    <property type="entry name" value="Ankyrin_rpt-contain_sf"/>
</dbReference>
<dbReference type="EMBL" id="CACVKT020006169">
    <property type="protein sequence ID" value="CAC5400130.1"/>
    <property type="molecule type" value="Genomic_DNA"/>
</dbReference>
<dbReference type="Gene3D" id="1.25.40.20">
    <property type="entry name" value="Ankyrin repeat-containing domain"/>
    <property type="match status" value="2"/>
</dbReference>
<feature type="repeat" description="ANK" evidence="3">
    <location>
        <begin position="75"/>
        <end position="99"/>
    </location>
</feature>
<evidence type="ECO:0000256" key="3">
    <source>
        <dbReference type="PROSITE-ProRule" id="PRU00023"/>
    </source>
</evidence>
<dbReference type="PROSITE" id="PS50088">
    <property type="entry name" value="ANK_REPEAT"/>
    <property type="match status" value="3"/>
</dbReference>
<proteinExistence type="predicted"/>
<dbReference type="OrthoDB" id="5406014at2759"/>
<accession>A0A6J8CZ04</accession>
<keyword evidence="2 3" id="KW-0040">ANK repeat</keyword>
<keyword evidence="5" id="KW-1185">Reference proteome</keyword>
<dbReference type="Pfam" id="PF12796">
    <property type="entry name" value="Ank_2"/>
    <property type="match status" value="1"/>
</dbReference>
<evidence type="ECO:0000313" key="4">
    <source>
        <dbReference type="EMBL" id="CAC5400130.1"/>
    </source>
</evidence>
<dbReference type="AlphaFoldDB" id="A0A6J8CZ04"/>
<feature type="repeat" description="ANK" evidence="3">
    <location>
        <begin position="42"/>
        <end position="74"/>
    </location>
</feature>
<name>A0A6J8CZ04_MYTCO</name>
<organism evidence="4 5">
    <name type="scientific">Mytilus coruscus</name>
    <name type="common">Sea mussel</name>
    <dbReference type="NCBI Taxonomy" id="42192"/>
    <lineage>
        <taxon>Eukaryota</taxon>
        <taxon>Metazoa</taxon>
        <taxon>Spiralia</taxon>
        <taxon>Lophotrochozoa</taxon>
        <taxon>Mollusca</taxon>
        <taxon>Bivalvia</taxon>
        <taxon>Autobranchia</taxon>
        <taxon>Pteriomorphia</taxon>
        <taxon>Mytilida</taxon>
        <taxon>Mytiloidea</taxon>
        <taxon>Mytilidae</taxon>
        <taxon>Mytilinae</taxon>
        <taxon>Mytilus</taxon>
    </lineage>
</organism>
<gene>
    <name evidence="4" type="ORF">MCOR_34344</name>
</gene>
<dbReference type="SMART" id="SM00248">
    <property type="entry name" value="ANK"/>
    <property type="match status" value="3"/>
</dbReference>
<reference evidence="4 5" key="1">
    <citation type="submission" date="2020-06" db="EMBL/GenBank/DDBJ databases">
        <authorList>
            <person name="Li R."/>
            <person name="Bekaert M."/>
        </authorList>
    </citation>
    <scope>NUCLEOTIDE SEQUENCE [LARGE SCALE GENOMIC DNA]</scope>
    <source>
        <strain evidence="5">wild</strain>
    </source>
</reference>
<protein>
    <submittedName>
        <fullName evidence="4">ANKRD6</fullName>
    </submittedName>
</protein>
<dbReference type="SUPFAM" id="SSF48403">
    <property type="entry name" value="Ankyrin repeat"/>
    <property type="match status" value="1"/>
</dbReference>
<evidence type="ECO:0000313" key="5">
    <source>
        <dbReference type="Proteomes" id="UP000507470"/>
    </source>
</evidence>
<feature type="repeat" description="ANK" evidence="3">
    <location>
        <begin position="9"/>
        <end position="41"/>
    </location>
</feature>
<evidence type="ECO:0000256" key="1">
    <source>
        <dbReference type="ARBA" id="ARBA00022737"/>
    </source>
</evidence>
<evidence type="ECO:0000256" key="2">
    <source>
        <dbReference type="ARBA" id="ARBA00023043"/>
    </source>
</evidence>
<sequence length="159" mass="18049">MSVVLFQVRGWTALIVAASGGHVEVCRLLLENRCEKDITDDYGRTALMRAAVEGRLEVCRLLLENRCEKDITDTDGSTALHLAAEFGRLQVTRYLVEQGGISPLVKTHQLTDGSNIKICLYFRVRLHTIAAAKNVRQYKEVMEYLEVHMVLNYKCLHLE</sequence>